<reference evidence="12 13" key="1">
    <citation type="submission" date="2012-10" db="EMBL/GenBank/DDBJ databases">
        <title>Genome sequence of the symbiont of the pentatomidae stink bug Halyomorpha halys.</title>
        <authorList>
            <person name="Kobayashi H."/>
            <person name="Fujii-Muramatsu R."/>
            <person name="Takeishi K."/>
            <person name="Noda H."/>
        </authorList>
    </citation>
    <scope>NUCLEOTIDE SEQUENCE [LARGE SCALE GENOMIC DNA]</scope>
</reference>
<keyword evidence="5 9" id="KW-0862">Zinc</keyword>
<dbReference type="EC" id="3.4.24.70" evidence="8"/>
<protein>
    <recommendedName>
        <fullName evidence="8">oligopeptidase A</fullName>
        <ecNumber evidence="8">3.4.24.70</ecNumber>
    </recommendedName>
</protein>
<proteinExistence type="inferred from homology"/>
<evidence type="ECO:0000256" key="4">
    <source>
        <dbReference type="ARBA" id="ARBA00022801"/>
    </source>
</evidence>
<evidence type="ECO:0000256" key="6">
    <source>
        <dbReference type="ARBA" id="ARBA00023049"/>
    </source>
</evidence>
<dbReference type="AlphaFoldDB" id="U3U7G0"/>
<dbReference type="PANTHER" id="PTHR11804:SF84">
    <property type="entry name" value="SACCHAROLYSIN"/>
    <property type="match status" value="1"/>
</dbReference>
<keyword evidence="4 9" id="KW-0378">Hydrolase</keyword>
<dbReference type="InterPro" id="IPR034005">
    <property type="entry name" value="M3A_DCP"/>
</dbReference>
<dbReference type="InterPro" id="IPR001567">
    <property type="entry name" value="Pept_M3A_M3B_dom"/>
</dbReference>
<evidence type="ECO:0000259" key="11">
    <source>
        <dbReference type="Pfam" id="PF19310"/>
    </source>
</evidence>
<dbReference type="Pfam" id="PF19310">
    <property type="entry name" value="TOP_N"/>
    <property type="match status" value="1"/>
</dbReference>
<dbReference type="GO" id="GO:0006508">
    <property type="term" value="P:proteolysis"/>
    <property type="evidence" value="ECO:0007669"/>
    <property type="project" value="UniProtKB-KW"/>
</dbReference>
<gene>
    <name evidence="12" type="primary">prlC</name>
    <name evidence="12" type="ORF">HHS_02090</name>
</gene>
<comment type="catalytic activity">
    <reaction evidence="7">
        <text>Hydrolysis of oligopeptides, with broad specificity. Gly or Ala commonly occur as P1 or P1' residues, but more distant residues are also important, as is shown by the fact that Z-Gly-Pro-Gly-|-Gly-Pro-Ala is cleaved, but not Z-(Gly)(5).</text>
        <dbReference type="EC" id="3.4.24.70"/>
    </reaction>
</comment>
<evidence type="ECO:0000256" key="5">
    <source>
        <dbReference type="ARBA" id="ARBA00022833"/>
    </source>
</evidence>
<evidence type="ECO:0000313" key="12">
    <source>
        <dbReference type="EMBL" id="BAO00179.1"/>
    </source>
</evidence>
<dbReference type="Gene3D" id="1.10.1370.10">
    <property type="entry name" value="Neurolysin, domain 3"/>
    <property type="match status" value="1"/>
</dbReference>
<evidence type="ECO:0000256" key="3">
    <source>
        <dbReference type="ARBA" id="ARBA00022723"/>
    </source>
</evidence>
<dbReference type="PANTHER" id="PTHR11804">
    <property type="entry name" value="PROTEASE M3 THIMET OLIGOPEPTIDASE-RELATED"/>
    <property type="match status" value="1"/>
</dbReference>
<comment type="cofactor">
    <cofactor evidence="9">
        <name>Zn(2+)</name>
        <dbReference type="ChEBI" id="CHEBI:29105"/>
    </cofactor>
    <text evidence="9">Binds 1 zinc ion.</text>
</comment>
<evidence type="ECO:0000256" key="8">
    <source>
        <dbReference type="ARBA" id="ARBA00026100"/>
    </source>
</evidence>
<dbReference type="InterPro" id="IPR024079">
    <property type="entry name" value="MetalloPept_cat_dom_sf"/>
</dbReference>
<keyword evidence="13" id="KW-1185">Reference proteome</keyword>
<feature type="domain" description="Oligopeptidase A N-terminal" evidence="11">
    <location>
        <begin position="27"/>
        <end position="146"/>
    </location>
</feature>
<dbReference type="GO" id="GO:0046872">
    <property type="term" value="F:metal ion binding"/>
    <property type="evidence" value="ECO:0007669"/>
    <property type="project" value="UniProtKB-UniRule"/>
</dbReference>
<accession>U3U7G0</accession>
<dbReference type="InterPro" id="IPR045090">
    <property type="entry name" value="Pept_M3A_M3B"/>
</dbReference>
<dbReference type="InterPro" id="IPR045666">
    <property type="entry name" value="OpdA_N"/>
</dbReference>
<dbReference type="InterPro" id="IPR024077">
    <property type="entry name" value="Neurolysin/TOP_dom2"/>
</dbReference>
<dbReference type="Gene3D" id="3.40.390.10">
    <property type="entry name" value="Collagenase (Catalytic Domain)"/>
    <property type="match status" value="1"/>
</dbReference>
<dbReference type="KEGG" id="hhs:HHS_02090"/>
<dbReference type="Proteomes" id="UP000016900">
    <property type="component" value="Chromosome"/>
</dbReference>
<evidence type="ECO:0000256" key="7">
    <source>
        <dbReference type="ARBA" id="ARBA00024603"/>
    </source>
</evidence>
<feature type="domain" description="Peptidase M3A/M3B catalytic" evidence="10">
    <location>
        <begin position="222"/>
        <end position="677"/>
    </location>
</feature>
<sequence>MTNPLLAPFTLPPFSQIEPKHIVPAIKEILRNCRKKVEEVIKAGRPYSWNNLVQPLDDIHDYLNRIFSIINHLNSTKNSLELRKAYEQALPLLSEYNTWLGQNKDLYRAYWNLKQSDVYTMFNLAQKKSIDNKLRDFELSGVKLNNVQQKRYAEISTSLANLSSLYSNNLLDSTMAWSKLITNKAELVGIPENILAKTKKQAEAKGQNGWLLTLDHPSYVGVMNYCDNAHLRKEMYFAYSTRASDKGPYARKWDNTPIMVEQLILRHELAKLLGFNCYADKSLITKMAQHSCKVMTFLTGLVKRVRPQAEKEFDQLHKFVKKNFGIDKVQPWDFDYFSEKQKHSFYNISDEQLRPYFPEVFVLKGLFEIVKRIYSILIKERIDIDLYHAEVRFFDIFDDSDNLLGSFYLDLYARENKRGGAWMDTCINRMRKGDGSLQKPVAYITCNFNGPVYDKPALFTHNEVITLFHEFGHGLHHILSRIEVLGVSGLDGIPWDAIELPSQLMENWCWEPEAIRLISGHYETGESLPSTLLNKILLLKNYQAALFILRQLEFSIFDFRLHIECNPKTGVQILETLWEVKKQVSVIPNLEWTRFPHSFSHIFSGGYAAGYYSYLWANVLSSDVYSRFLEEGIFNHQTGQSFLDKILTCGGVEEPIVLFKRFRGREPNPEEMLKYYGL</sequence>
<evidence type="ECO:0000259" key="10">
    <source>
        <dbReference type="Pfam" id="PF01432"/>
    </source>
</evidence>
<evidence type="ECO:0000256" key="1">
    <source>
        <dbReference type="ARBA" id="ARBA00006040"/>
    </source>
</evidence>
<dbReference type="GO" id="GO:0004222">
    <property type="term" value="F:metalloendopeptidase activity"/>
    <property type="evidence" value="ECO:0007669"/>
    <property type="project" value="UniProtKB-EC"/>
</dbReference>
<keyword evidence="3 9" id="KW-0479">Metal-binding</keyword>
<keyword evidence="2 9" id="KW-0645">Protease</keyword>
<dbReference type="OrthoDB" id="9773538at2"/>
<dbReference type="NCBIfam" id="NF008159">
    <property type="entry name" value="PRK10911.1"/>
    <property type="match status" value="1"/>
</dbReference>
<dbReference type="FunFam" id="3.40.390.10:FF:000009">
    <property type="entry name" value="Oligopeptidase A"/>
    <property type="match status" value="1"/>
</dbReference>
<comment type="similarity">
    <text evidence="1 9">Belongs to the peptidase M3 family.</text>
</comment>
<name>U3U7G0_9GAMM</name>
<dbReference type="CDD" id="cd06456">
    <property type="entry name" value="M3A_DCP"/>
    <property type="match status" value="1"/>
</dbReference>
<dbReference type="eggNOG" id="COG0339">
    <property type="taxonomic scope" value="Bacteria"/>
</dbReference>
<dbReference type="Pfam" id="PF01432">
    <property type="entry name" value="Peptidase_M3"/>
    <property type="match status" value="1"/>
</dbReference>
<dbReference type="MEROPS" id="M03.004"/>
<dbReference type="STRING" id="1235990.BMSBPS_0674"/>
<evidence type="ECO:0000256" key="9">
    <source>
        <dbReference type="RuleBase" id="RU003435"/>
    </source>
</evidence>
<evidence type="ECO:0000313" key="13">
    <source>
        <dbReference type="Proteomes" id="UP000016900"/>
    </source>
</evidence>
<keyword evidence="6 9" id="KW-0482">Metalloprotease</keyword>
<dbReference type="PATRIC" id="fig|1235990.3.peg.209"/>
<evidence type="ECO:0000256" key="2">
    <source>
        <dbReference type="ARBA" id="ARBA00022670"/>
    </source>
</evidence>
<dbReference type="GO" id="GO:0005829">
    <property type="term" value="C:cytosol"/>
    <property type="evidence" value="ECO:0007669"/>
    <property type="project" value="UniProtKB-ARBA"/>
</dbReference>
<dbReference type="GO" id="GO:0006518">
    <property type="term" value="P:peptide metabolic process"/>
    <property type="evidence" value="ECO:0007669"/>
    <property type="project" value="TreeGrafter"/>
</dbReference>
<organism evidence="12 13">
    <name type="scientific">Candidatus Pantoea carbekii</name>
    <dbReference type="NCBI Taxonomy" id="1235990"/>
    <lineage>
        <taxon>Bacteria</taxon>
        <taxon>Pseudomonadati</taxon>
        <taxon>Pseudomonadota</taxon>
        <taxon>Gammaproteobacteria</taxon>
        <taxon>Enterobacterales</taxon>
        <taxon>Erwiniaceae</taxon>
        <taxon>Pantoea</taxon>
    </lineage>
</organism>
<dbReference type="EMBL" id="AP012554">
    <property type="protein sequence ID" value="BAO00179.1"/>
    <property type="molecule type" value="Genomic_DNA"/>
</dbReference>
<dbReference type="SUPFAM" id="SSF55486">
    <property type="entry name" value="Metalloproteases ('zincins'), catalytic domain"/>
    <property type="match status" value="1"/>
</dbReference>